<dbReference type="InterPro" id="IPR050164">
    <property type="entry name" value="Peptidase_C19"/>
</dbReference>
<gene>
    <name evidence="3" type="ORF">AURANDRAFT_70791</name>
</gene>
<dbReference type="KEGG" id="aaf:AURANDRAFT_70791"/>
<feature type="compositionally biased region" description="Low complexity" evidence="1">
    <location>
        <begin position="373"/>
        <end position="382"/>
    </location>
</feature>
<evidence type="ECO:0000256" key="1">
    <source>
        <dbReference type="SAM" id="MobiDB-lite"/>
    </source>
</evidence>
<dbReference type="Pfam" id="PF00443">
    <property type="entry name" value="UCH"/>
    <property type="match status" value="1"/>
</dbReference>
<evidence type="ECO:0000313" key="3">
    <source>
        <dbReference type="EMBL" id="EGB11213.1"/>
    </source>
</evidence>
<dbReference type="InParanoid" id="F0Y0F5"/>
<feature type="domain" description="USP" evidence="2">
    <location>
        <begin position="394"/>
        <end position="741"/>
    </location>
</feature>
<feature type="compositionally biased region" description="Pro residues" evidence="1">
    <location>
        <begin position="778"/>
        <end position="789"/>
    </location>
</feature>
<dbReference type="eggNOG" id="KOG1864">
    <property type="taxonomic scope" value="Eukaryota"/>
</dbReference>
<dbReference type="PANTHER" id="PTHR24006:SF908">
    <property type="entry name" value="DEUBIQUITINATING APOPTOTIC INHIBITOR, ISOFORM A"/>
    <property type="match status" value="1"/>
</dbReference>
<dbReference type="RefSeq" id="XP_009033606.1">
    <property type="nucleotide sequence ID" value="XM_009035358.1"/>
</dbReference>
<evidence type="ECO:0000313" key="4">
    <source>
        <dbReference type="Proteomes" id="UP000002729"/>
    </source>
</evidence>
<dbReference type="InterPro" id="IPR038765">
    <property type="entry name" value="Papain-like_cys_pep_sf"/>
</dbReference>
<dbReference type="PROSITE" id="PS50235">
    <property type="entry name" value="USP_3"/>
    <property type="match status" value="1"/>
</dbReference>
<dbReference type="InterPro" id="IPR028889">
    <property type="entry name" value="USP"/>
</dbReference>
<organism evidence="4">
    <name type="scientific">Aureococcus anophagefferens</name>
    <name type="common">Harmful bloom alga</name>
    <dbReference type="NCBI Taxonomy" id="44056"/>
    <lineage>
        <taxon>Eukaryota</taxon>
        <taxon>Sar</taxon>
        <taxon>Stramenopiles</taxon>
        <taxon>Ochrophyta</taxon>
        <taxon>Pelagophyceae</taxon>
        <taxon>Pelagomonadales</taxon>
        <taxon>Pelagomonadaceae</taxon>
        <taxon>Aureococcus</taxon>
    </lineage>
</organism>
<dbReference type="GO" id="GO:0004843">
    <property type="term" value="F:cysteine-type deubiquitinase activity"/>
    <property type="evidence" value="ECO:0007669"/>
    <property type="project" value="InterPro"/>
</dbReference>
<feature type="region of interest" description="Disordered" evidence="1">
    <location>
        <begin position="373"/>
        <end position="395"/>
    </location>
</feature>
<sequence>MEPMEVDDPGGAGATTNALKALLAVLAAQRDPRVLRGAVARLGPADALVALEAALEALDRGQRDAGLRLLACARGRLEKSSPAVAATFARFLARPGDAVVGAAVARAFFPNVAAPGAPPVLDCADGAERALEWLARAHDERAGLARLVADFGAACCGEDVCRVGAALDWVLCRLSSPRSVADPPSPRVGLLVGALPLLSDADGEAVGLRLMRRLVGPARVDDEGLFRAARAMARWPAGPANPTAPWVAALATVVATSGRTRALDGFVLACCLGASCRARNLARRPDEGAERDLLGGLDLVETLLAARGTPATAVAVLPHLRCVLKAARTPRRALARTEKLLRAILASFPGIRKDHHDFFRFLRPDAAKDGAAAAAAAAARGAAPPPKRPPGRPPGLRNLGNSCYVNACLRALHATAALRRLLLCGPPARDEAVAAPALTPSKRPLDALPRVTPRLREALALLEGSDRPGLALRSLRGSFRAPYDGADQQDAAEFLHYVLDALEDEADLGGPAVVGDAAKRAAAARELDAVFGGVLETSIECERCGAVSTTRHGVCGKLDVCVPDDGAPRKNEVGCAPREPAAKPASLQDLVRDQYLAEEVLEGDAAYACDACAAKVRATRTRRFDAMPAHLVVSLGRFRYDAATNRRRKVATPVDAPRVLRLPADGRDVAYALYAVVVHAGASPHHGHYYAYATDSDVAASERPPAWSLFDDMDVRPVDAAAPSTPRSAAASPYVLFYARIGGGCPRAGGAPAWRAGLRAFVDADNAAYGRGDGDEPGPAPRGPPPPPRGGAGGAEPFAGGGALGGHWGVS</sequence>
<dbReference type="Gene3D" id="3.90.70.10">
    <property type="entry name" value="Cysteine proteinases"/>
    <property type="match status" value="1"/>
</dbReference>
<evidence type="ECO:0000259" key="2">
    <source>
        <dbReference type="PROSITE" id="PS50235"/>
    </source>
</evidence>
<proteinExistence type="predicted"/>
<dbReference type="AlphaFoldDB" id="F0Y0F5"/>
<accession>F0Y0F5</accession>
<dbReference type="EMBL" id="GL833122">
    <property type="protein sequence ID" value="EGB11213.1"/>
    <property type="molecule type" value="Genomic_DNA"/>
</dbReference>
<dbReference type="Proteomes" id="UP000002729">
    <property type="component" value="Unassembled WGS sequence"/>
</dbReference>
<dbReference type="InterPro" id="IPR018200">
    <property type="entry name" value="USP_CS"/>
</dbReference>
<reference evidence="3 4" key="1">
    <citation type="journal article" date="2011" name="Proc. Natl. Acad. Sci. U.S.A.">
        <title>Niche of harmful alga Aureococcus anophagefferens revealed through ecogenomics.</title>
        <authorList>
            <person name="Gobler C.J."/>
            <person name="Berry D.L."/>
            <person name="Dyhrman S.T."/>
            <person name="Wilhelm S.W."/>
            <person name="Salamov A."/>
            <person name="Lobanov A.V."/>
            <person name="Zhang Y."/>
            <person name="Collier J.L."/>
            <person name="Wurch L.L."/>
            <person name="Kustka A.B."/>
            <person name="Dill B.D."/>
            <person name="Shah M."/>
            <person name="VerBerkmoes N.C."/>
            <person name="Kuo A."/>
            <person name="Terry A."/>
            <person name="Pangilinan J."/>
            <person name="Lindquist E.A."/>
            <person name="Lucas S."/>
            <person name="Paulsen I.T."/>
            <person name="Hattenrath-Lehmann T.K."/>
            <person name="Talmage S.C."/>
            <person name="Walker E.A."/>
            <person name="Koch F."/>
            <person name="Burson A.M."/>
            <person name="Marcoval M.A."/>
            <person name="Tang Y.Z."/>
            <person name="Lecleir G.R."/>
            <person name="Coyne K.J."/>
            <person name="Berg G.M."/>
            <person name="Bertrand E.M."/>
            <person name="Saito M.A."/>
            <person name="Gladyshev V.N."/>
            <person name="Grigoriev I.V."/>
        </authorList>
    </citation>
    <scope>NUCLEOTIDE SEQUENCE [LARGE SCALE GENOMIC DNA]</scope>
    <source>
        <strain evidence="4">CCMP 1984</strain>
    </source>
</reference>
<dbReference type="PANTHER" id="PTHR24006">
    <property type="entry name" value="UBIQUITIN CARBOXYL-TERMINAL HYDROLASE"/>
    <property type="match status" value="1"/>
</dbReference>
<dbReference type="GO" id="GO:0005829">
    <property type="term" value="C:cytosol"/>
    <property type="evidence" value="ECO:0007669"/>
    <property type="project" value="TreeGrafter"/>
</dbReference>
<dbReference type="OrthoDB" id="420187at2759"/>
<dbReference type="SUPFAM" id="SSF54001">
    <property type="entry name" value="Cysteine proteinases"/>
    <property type="match status" value="1"/>
</dbReference>
<dbReference type="GO" id="GO:0005634">
    <property type="term" value="C:nucleus"/>
    <property type="evidence" value="ECO:0007669"/>
    <property type="project" value="TreeGrafter"/>
</dbReference>
<dbReference type="PROSITE" id="PS00973">
    <property type="entry name" value="USP_2"/>
    <property type="match status" value="1"/>
</dbReference>
<dbReference type="GeneID" id="20227922"/>
<dbReference type="CDD" id="cd02257">
    <property type="entry name" value="Peptidase_C19"/>
    <property type="match status" value="1"/>
</dbReference>
<feature type="compositionally biased region" description="Gly residues" evidence="1">
    <location>
        <begin position="790"/>
        <end position="811"/>
    </location>
</feature>
<feature type="region of interest" description="Disordered" evidence="1">
    <location>
        <begin position="767"/>
        <end position="811"/>
    </location>
</feature>
<dbReference type="GO" id="GO:0016579">
    <property type="term" value="P:protein deubiquitination"/>
    <property type="evidence" value="ECO:0007669"/>
    <property type="project" value="InterPro"/>
</dbReference>
<dbReference type="InterPro" id="IPR001394">
    <property type="entry name" value="Peptidase_C19_UCH"/>
</dbReference>
<protein>
    <recommendedName>
        <fullName evidence="2">USP domain-containing protein</fullName>
    </recommendedName>
</protein>
<keyword evidence="4" id="KW-1185">Reference proteome</keyword>
<name>F0Y0F5_AURAN</name>
<feature type="compositionally biased region" description="Pro residues" evidence="1">
    <location>
        <begin position="383"/>
        <end position="393"/>
    </location>
</feature>